<dbReference type="GO" id="GO:0008773">
    <property type="term" value="F:[protein-PII] uridylyltransferase activity"/>
    <property type="evidence" value="ECO:0007669"/>
    <property type="project" value="InterPro"/>
</dbReference>
<dbReference type="CDD" id="cd00038">
    <property type="entry name" value="CAP_ED"/>
    <property type="match status" value="1"/>
</dbReference>
<dbReference type="InterPro" id="IPR005105">
    <property type="entry name" value="GlnD_Uridyltrans_N"/>
</dbReference>
<dbReference type="SUPFAM" id="SSF54631">
    <property type="entry name" value="CBS-domain pair"/>
    <property type="match status" value="1"/>
</dbReference>
<dbReference type="AlphaFoldDB" id="A0A4R7PZ38"/>
<evidence type="ECO:0000313" key="5">
    <source>
        <dbReference type="EMBL" id="TDU40277.1"/>
    </source>
</evidence>
<dbReference type="PANTHER" id="PTHR43080:SF29">
    <property type="entry name" value="OS02G0818000 PROTEIN"/>
    <property type="match status" value="1"/>
</dbReference>
<evidence type="ECO:0000259" key="4">
    <source>
        <dbReference type="PROSITE" id="PS51371"/>
    </source>
</evidence>
<dbReference type="CDD" id="cd05401">
    <property type="entry name" value="NT_GlnE_GlnD_like"/>
    <property type="match status" value="1"/>
</dbReference>
<dbReference type="InterPro" id="IPR046342">
    <property type="entry name" value="CBS_dom_sf"/>
</dbReference>
<dbReference type="InterPro" id="IPR014710">
    <property type="entry name" value="RmlC-like_jellyroll"/>
</dbReference>
<evidence type="ECO:0000259" key="3">
    <source>
        <dbReference type="PROSITE" id="PS50042"/>
    </source>
</evidence>
<dbReference type="InterPro" id="IPR051257">
    <property type="entry name" value="Diverse_CBS-Domain"/>
</dbReference>
<dbReference type="InterPro" id="IPR000595">
    <property type="entry name" value="cNMP-bd_dom"/>
</dbReference>
<dbReference type="InterPro" id="IPR000644">
    <property type="entry name" value="CBS_dom"/>
</dbReference>
<dbReference type="Pfam" id="PF03445">
    <property type="entry name" value="DUF294"/>
    <property type="match status" value="1"/>
</dbReference>
<dbReference type="RefSeq" id="WP_133758301.1">
    <property type="nucleotide sequence ID" value="NZ_SOBW01000008.1"/>
</dbReference>
<sequence length="639" mass="73064">MKNTIAERIADFLKNFPPFDQFSKEDLYAIAQVVTITYLEKDNMVYTAGEALHDKFYMIHKGAIALTKEINSKVETVDRFDEGDVFGLRPLFAKENYATNAVTEEESILYGIPLATFKPLISQNKDVVDFLIESFASNTENPFSKEIHGSLYDHRLEVLANDKELFELQPVRYIKKVITAKAHTKIKDIAVLMQKHKIGSILIEEDFIPIGIVTNVDLRNKVITGEHTIEDEVKHIMSAPVLCYPKGVSISQAQLTMMKHNISHLCVTADGTPNSKIIGVISQNDINVMRGSNPTVLMKAIKRSQSTKQLKHIRKKIMVLLKGFVQQNIPLTQTSKIIFELNDATIKRIIERCIVKMGKQPPVKFAWMSMGSQGRKEQLLQTDQDNAIVFENVDAEKREDVRAYFLLLSKKVNKRLNEVGFDFCPADIMAKNPKWCLSLDEWKRQFNQWTSNTGDDEILLSSIFFDFDITYGDANLTNELSDHIFDITKNNTMFLSKLAASALRSASPLGFFRRFLVEKDGEYKDFFDIKKRAIMPIVDAGRLFALSNQIKNINNTAERFEKMAELFPANEELYLSCSYASKALLKFRTKHGLLHNDNGRFIEIAALNKEEKMKLKRCFNTIARIQESIKLKYNLSNFK</sequence>
<dbReference type="EMBL" id="SOBW01000008">
    <property type="protein sequence ID" value="TDU40277.1"/>
    <property type="molecule type" value="Genomic_DNA"/>
</dbReference>
<comment type="caution">
    <text evidence="5">The sequence shown here is derived from an EMBL/GenBank/DDBJ whole genome shotgun (WGS) entry which is preliminary data.</text>
</comment>
<proteinExistence type="predicted"/>
<reference evidence="5 6" key="1">
    <citation type="submission" date="2019-03" db="EMBL/GenBank/DDBJ databases">
        <title>Genomic Encyclopedia of Archaeal and Bacterial Type Strains, Phase II (KMG-II): from individual species to whole genera.</title>
        <authorList>
            <person name="Goeker M."/>
        </authorList>
    </citation>
    <scope>NUCLEOTIDE SEQUENCE [LARGE SCALE GENOMIC DNA]</scope>
    <source>
        <strain evidence="5 6">DSM 28135</strain>
    </source>
</reference>
<dbReference type="Gene3D" id="2.60.120.10">
    <property type="entry name" value="Jelly Rolls"/>
    <property type="match status" value="1"/>
</dbReference>
<dbReference type="Pfam" id="PF10335">
    <property type="entry name" value="DUF294_C"/>
    <property type="match status" value="1"/>
</dbReference>
<dbReference type="PANTHER" id="PTHR43080">
    <property type="entry name" value="CBS DOMAIN-CONTAINING PROTEIN CBSX3, MITOCHONDRIAL"/>
    <property type="match status" value="1"/>
</dbReference>
<evidence type="ECO:0000313" key="6">
    <source>
        <dbReference type="Proteomes" id="UP000294689"/>
    </source>
</evidence>
<protein>
    <submittedName>
        <fullName evidence="5">CBS domain-containing protein</fullName>
    </submittedName>
</protein>
<feature type="domain" description="CBS" evidence="4">
    <location>
        <begin position="237"/>
        <end position="297"/>
    </location>
</feature>
<dbReference type="Gene3D" id="3.10.580.10">
    <property type="entry name" value="CBS-domain"/>
    <property type="match status" value="1"/>
</dbReference>
<dbReference type="Proteomes" id="UP000294689">
    <property type="component" value="Unassembled WGS sequence"/>
</dbReference>
<dbReference type="OrthoDB" id="9810963at2"/>
<feature type="domain" description="CBS" evidence="4">
    <location>
        <begin position="173"/>
        <end position="232"/>
    </location>
</feature>
<dbReference type="InterPro" id="IPR018821">
    <property type="entry name" value="DUF294_put_nucleoTrafse_sb-bd"/>
</dbReference>
<dbReference type="Pfam" id="PF00027">
    <property type="entry name" value="cNMP_binding"/>
    <property type="match status" value="1"/>
</dbReference>
<dbReference type="SUPFAM" id="SSF51206">
    <property type="entry name" value="cAMP-binding domain-like"/>
    <property type="match status" value="1"/>
</dbReference>
<dbReference type="PROSITE" id="PS51371">
    <property type="entry name" value="CBS"/>
    <property type="match status" value="2"/>
</dbReference>
<organism evidence="5 6">
    <name type="scientific">Gelidibacter sediminis</name>
    <dbReference type="NCBI Taxonomy" id="1608710"/>
    <lineage>
        <taxon>Bacteria</taxon>
        <taxon>Pseudomonadati</taxon>
        <taxon>Bacteroidota</taxon>
        <taxon>Flavobacteriia</taxon>
        <taxon>Flavobacteriales</taxon>
        <taxon>Flavobacteriaceae</taxon>
        <taxon>Gelidibacter</taxon>
    </lineage>
</organism>
<name>A0A4R7PZ38_9FLAO</name>
<dbReference type="PROSITE" id="PS50042">
    <property type="entry name" value="CNMP_BINDING_3"/>
    <property type="match status" value="1"/>
</dbReference>
<dbReference type="Pfam" id="PF00571">
    <property type="entry name" value="CBS"/>
    <property type="match status" value="2"/>
</dbReference>
<dbReference type="InterPro" id="IPR018490">
    <property type="entry name" value="cNMP-bd_dom_sf"/>
</dbReference>
<evidence type="ECO:0000256" key="1">
    <source>
        <dbReference type="ARBA" id="ARBA00023122"/>
    </source>
</evidence>
<keyword evidence="6" id="KW-1185">Reference proteome</keyword>
<keyword evidence="1 2" id="KW-0129">CBS domain</keyword>
<dbReference type="SMART" id="SM00116">
    <property type="entry name" value="CBS"/>
    <property type="match status" value="2"/>
</dbReference>
<evidence type="ECO:0000256" key="2">
    <source>
        <dbReference type="PROSITE-ProRule" id="PRU00703"/>
    </source>
</evidence>
<gene>
    <name evidence="5" type="ORF">BXY82_2324</name>
</gene>
<accession>A0A4R7PZ38</accession>
<feature type="domain" description="Cyclic nucleotide-binding" evidence="3">
    <location>
        <begin position="54"/>
        <end position="138"/>
    </location>
</feature>